<evidence type="ECO:0000256" key="1">
    <source>
        <dbReference type="SAM" id="SignalP"/>
    </source>
</evidence>
<keyword evidence="3" id="KW-1185">Reference proteome</keyword>
<protein>
    <submittedName>
        <fullName evidence="2">Uncharacterized protein</fullName>
    </submittedName>
</protein>
<accession>A0ABP0Z3S8</accession>
<keyword evidence="1" id="KW-0732">Signal</keyword>
<reference evidence="2 3" key="1">
    <citation type="submission" date="2024-03" db="EMBL/GenBank/DDBJ databases">
        <authorList>
            <person name="Gkanogiannis A."/>
            <person name="Becerra Lopez-Lavalle L."/>
        </authorList>
    </citation>
    <scope>NUCLEOTIDE SEQUENCE [LARGE SCALE GENOMIC DNA]</scope>
</reference>
<sequence length="58" mass="6156">MTREVSSSLAIFFLPLLSLSSSLETKVAVVSSSTGGAGYGSLRKVIMEAYACQKLKEL</sequence>
<organism evidence="2 3">
    <name type="scientific">Citrullus colocynthis</name>
    <name type="common">colocynth</name>
    <dbReference type="NCBI Taxonomy" id="252529"/>
    <lineage>
        <taxon>Eukaryota</taxon>
        <taxon>Viridiplantae</taxon>
        <taxon>Streptophyta</taxon>
        <taxon>Embryophyta</taxon>
        <taxon>Tracheophyta</taxon>
        <taxon>Spermatophyta</taxon>
        <taxon>Magnoliopsida</taxon>
        <taxon>eudicotyledons</taxon>
        <taxon>Gunneridae</taxon>
        <taxon>Pentapetalae</taxon>
        <taxon>rosids</taxon>
        <taxon>fabids</taxon>
        <taxon>Cucurbitales</taxon>
        <taxon>Cucurbitaceae</taxon>
        <taxon>Benincaseae</taxon>
        <taxon>Citrullus</taxon>
    </lineage>
</organism>
<dbReference type="EMBL" id="OZ021742">
    <property type="protein sequence ID" value="CAK9327434.1"/>
    <property type="molecule type" value="Genomic_DNA"/>
</dbReference>
<name>A0ABP0Z3S8_9ROSI</name>
<proteinExistence type="predicted"/>
<feature type="signal peptide" evidence="1">
    <location>
        <begin position="1"/>
        <end position="22"/>
    </location>
</feature>
<gene>
    <name evidence="2" type="ORF">CITCOLO1_LOCUS19813</name>
</gene>
<feature type="chain" id="PRO_5045274524" evidence="1">
    <location>
        <begin position="23"/>
        <end position="58"/>
    </location>
</feature>
<evidence type="ECO:0000313" key="2">
    <source>
        <dbReference type="EMBL" id="CAK9327434.1"/>
    </source>
</evidence>
<evidence type="ECO:0000313" key="3">
    <source>
        <dbReference type="Proteomes" id="UP001642487"/>
    </source>
</evidence>
<dbReference type="Proteomes" id="UP001642487">
    <property type="component" value="Chromosome 8"/>
</dbReference>